<dbReference type="Pfam" id="PF00083">
    <property type="entry name" value="Sugar_tr"/>
    <property type="match status" value="1"/>
</dbReference>
<dbReference type="AlphaFoldDB" id="A0A318ZZM5"/>
<reference evidence="9 10" key="1">
    <citation type="submission" date="2016-12" db="EMBL/GenBank/DDBJ databases">
        <title>The genomes of Aspergillus section Nigri reveals drivers in fungal speciation.</title>
        <authorList>
            <consortium name="DOE Joint Genome Institute"/>
            <person name="Vesth T.C."/>
            <person name="Nybo J."/>
            <person name="Theobald S."/>
            <person name="Brandl J."/>
            <person name="Frisvad J.C."/>
            <person name="Nielsen K.F."/>
            <person name="Lyhne E.K."/>
            <person name="Kogle M.E."/>
            <person name="Kuo A."/>
            <person name="Riley R."/>
            <person name="Clum A."/>
            <person name="Nolan M."/>
            <person name="Lipzen A."/>
            <person name="Salamov A."/>
            <person name="Henrissat B."/>
            <person name="Wiebenga A."/>
            <person name="De Vries R.P."/>
            <person name="Grigoriev I.V."/>
            <person name="Mortensen U.H."/>
            <person name="Andersen M.R."/>
            <person name="Baker S.E."/>
        </authorList>
    </citation>
    <scope>NUCLEOTIDE SEQUENCE [LARGE SCALE GENOMIC DNA]</scope>
    <source>
        <strain evidence="9 10">JOP 1030-1</strain>
    </source>
</reference>
<evidence type="ECO:0000256" key="4">
    <source>
        <dbReference type="ARBA" id="ARBA00022989"/>
    </source>
</evidence>
<evidence type="ECO:0000313" key="10">
    <source>
        <dbReference type="Proteomes" id="UP000248349"/>
    </source>
</evidence>
<feature type="region of interest" description="Disordered" evidence="6">
    <location>
        <begin position="1"/>
        <end position="26"/>
    </location>
</feature>
<accession>A0A318ZZM5</accession>
<dbReference type="InterPro" id="IPR005828">
    <property type="entry name" value="MFS_sugar_transport-like"/>
</dbReference>
<feature type="transmembrane region" description="Helical" evidence="7">
    <location>
        <begin position="193"/>
        <end position="211"/>
    </location>
</feature>
<evidence type="ECO:0000256" key="1">
    <source>
        <dbReference type="ARBA" id="ARBA00004141"/>
    </source>
</evidence>
<feature type="transmembrane region" description="Helical" evidence="7">
    <location>
        <begin position="398"/>
        <end position="417"/>
    </location>
</feature>
<feature type="transmembrane region" description="Helical" evidence="7">
    <location>
        <begin position="126"/>
        <end position="144"/>
    </location>
</feature>
<keyword evidence="5 7" id="KW-0472">Membrane</keyword>
<comment type="subcellular location">
    <subcellularLocation>
        <location evidence="1">Membrane</location>
        <topology evidence="1">Multi-pass membrane protein</topology>
    </subcellularLocation>
</comment>
<evidence type="ECO:0000313" key="9">
    <source>
        <dbReference type="EMBL" id="PYH49733.1"/>
    </source>
</evidence>
<keyword evidence="10" id="KW-1185">Reference proteome</keyword>
<dbReference type="InterPro" id="IPR020846">
    <property type="entry name" value="MFS_dom"/>
</dbReference>
<dbReference type="RefSeq" id="XP_025435715.1">
    <property type="nucleotide sequence ID" value="XM_025578959.1"/>
</dbReference>
<evidence type="ECO:0000256" key="3">
    <source>
        <dbReference type="ARBA" id="ARBA00022692"/>
    </source>
</evidence>
<proteinExistence type="inferred from homology"/>
<feature type="transmembrane region" description="Helical" evidence="7">
    <location>
        <begin position="48"/>
        <end position="69"/>
    </location>
</feature>
<evidence type="ECO:0000256" key="5">
    <source>
        <dbReference type="ARBA" id="ARBA00023136"/>
    </source>
</evidence>
<protein>
    <submittedName>
        <fullName evidence="9">Putative sugar transporter</fullName>
    </submittedName>
</protein>
<name>A0A318ZZM5_9EURO</name>
<feature type="transmembrane region" description="Helical" evidence="7">
    <location>
        <begin position="156"/>
        <end position="173"/>
    </location>
</feature>
<dbReference type="GeneID" id="37080188"/>
<gene>
    <name evidence="9" type="ORF">BP01DRAFT_412633</name>
</gene>
<keyword evidence="9" id="KW-0813">Transport</keyword>
<evidence type="ECO:0000256" key="2">
    <source>
        <dbReference type="ARBA" id="ARBA00010992"/>
    </source>
</evidence>
<dbReference type="OrthoDB" id="6612291at2759"/>
<dbReference type="GO" id="GO:0016020">
    <property type="term" value="C:membrane"/>
    <property type="evidence" value="ECO:0007669"/>
    <property type="project" value="UniProtKB-SubCell"/>
</dbReference>
<feature type="transmembrane region" description="Helical" evidence="7">
    <location>
        <begin position="366"/>
        <end position="386"/>
    </location>
</feature>
<dbReference type="GO" id="GO:0005351">
    <property type="term" value="F:carbohydrate:proton symporter activity"/>
    <property type="evidence" value="ECO:0007669"/>
    <property type="project" value="TreeGrafter"/>
</dbReference>
<evidence type="ECO:0000256" key="7">
    <source>
        <dbReference type="SAM" id="Phobius"/>
    </source>
</evidence>
<feature type="transmembrane region" description="Helical" evidence="7">
    <location>
        <begin position="329"/>
        <end position="354"/>
    </location>
</feature>
<feature type="domain" description="Major facilitator superfamily (MFS) profile" evidence="8">
    <location>
        <begin position="51"/>
        <end position="493"/>
    </location>
</feature>
<evidence type="ECO:0000256" key="6">
    <source>
        <dbReference type="SAM" id="MobiDB-lite"/>
    </source>
</evidence>
<dbReference type="Gene3D" id="1.20.1250.20">
    <property type="entry name" value="MFS general substrate transporter like domains"/>
    <property type="match status" value="1"/>
</dbReference>
<dbReference type="Proteomes" id="UP000248349">
    <property type="component" value="Unassembled WGS sequence"/>
</dbReference>
<dbReference type="InterPro" id="IPR050360">
    <property type="entry name" value="MFS_Sugar_Transporters"/>
</dbReference>
<dbReference type="EMBL" id="KZ821218">
    <property type="protein sequence ID" value="PYH49733.1"/>
    <property type="molecule type" value="Genomic_DNA"/>
</dbReference>
<sequence>MMELKTAQVHSADANTTSNSDHAHSSTEDVRCIRQPALWVVIQESYKILGYCLALTAGILLYGYDMVIVNNVSSMPQFQRDYGRKLKGQLIIPSVWLSLWSVAGPIGGLFGAIAGGFVGDRVGRRLSLVIASLLSAIAVAILYVSNLPTGIDERRAVFLVGKLVQGFAVYMVVCTTETYMSEVLPTMLRGPTLALFPIFTLVGQLVGSAVVRNALHTPGPRGYLNCFLSQWPFSALALVVSVAIPESPTYLVRKSRLDAALTSQQRLDSVKADSLAKIHHLRASAHLEKQDTGYRECFVGVNRRRTFIVLLVNMIPNQLGITFLAKGSYFLQIIGMGANASLMMLQVSIGLGLAANVLSFWTLSRFGRVTLITASLSIIAALWLGMGIAGCFRGEVTIWYSAVTLCLITFFCGAGAWPATYAVGAETSSLRLRAKTQGLGWFTNCLSTGVAGLVLPYMFNPDQLDLGSKTGFMFFASSFVALVTTWFFVPEMRNRTPNEIDRMFESHLPARKFKKWFPEVAEVTVTLGA</sequence>
<dbReference type="PROSITE" id="PS50850">
    <property type="entry name" value="MFS"/>
    <property type="match status" value="1"/>
</dbReference>
<evidence type="ECO:0000259" key="8">
    <source>
        <dbReference type="PROSITE" id="PS50850"/>
    </source>
</evidence>
<dbReference type="PANTHER" id="PTHR48022:SF41">
    <property type="entry name" value="MAJOR FACILITATOR SUPERFAMILY (MFS) PROFILE DOMAIN-CONTAINING PROTEIN"/>
    <property type="match status" value="1"/>
</dbReference>
<keyword evidence="9" id="KW-0762">Sugar transport</keyword>
<comment type="similarity">
    <text evidence="2">Belongs to the major facilitator superfamily. Sugar transporter (TC 2.A.1.1) family.</text>
</comment>
<dbReference type="PANTHER" id="PTHR48022">
    <property type="entry name" value="PLASTIDIC GLUCOSE TRANSPORTER 4"/>
    <property type="match status" value="1"/>
</dbReference>
<dbReference type="InterPro" id="IPR036259">
    <property type="entry name" value="MFS_trans_sf"/>
</dbReference>
<feature type="transmembrane region" description="Helical" evidence="7">
    <location>
        <begin position="438"/>
        <end position="459"/>
    </location>
</feature>
<dbReference type="SUPFAM" id="SSF103473">
    <property type="entry name" value="MFS general substrate transporter"/>
    <property type="match status" value="1"/>
</dbReference>
<keyword evidence="4 7" id="KW-1133">Transmembrane helix</keyword>
<feature type="transmembrane region" description="Helical" evidence="7">
    <location>
        <begin position="471"/>
        <end position="489"/>
    </location>
</feature>
<organism evidence="9 10">
    <name type="scientific">Aspergillus saccharolyticus JOP 1030-1</name>
    <dbReference type="NCBI Taxonomy" id="1450539"/>
    <lineage>
        <taxon>Eukaryota</taxon>
        <taxon>Fungi</taxon>
        <taxon>Dikarya</taxon>
        <taxon>Ascomycota</taxon>
        <taxon>Pezizomycotina</taxon>
        <taxon>Eurotiomycetes</taxon>
        <taxon>Eurotiomycetidae</taxon>
        <taxon>Eurotiales</taxon>
        <taxon>Aspergillaceae</taxon>
        <taxon>Aspergillus</taxon>
        <taxon>Aspergillus subgen. Circumdati</taxon>
    </lineage>
</organism>
<feature type="transmembrane region" description="Helical" evidence="7">
    <location>
        <begin position="90"/>
        <end position="114"/>
    </location>
</feature>
<keyword evidence="3 7" id="KW-0812">Transmembrane</keyword>